<evidence type="ECO:0000313" key="10">
    <source>
        <dbReference type="EMBL" id="KAK7105656.1"/>
    </source>
</evidence>
<dbReference type="GO" id="GO:0015078">
    <property type="term" value="F:proton transmembrane transporter activity"/>
    <property type="evidence" value="ECO:0007669"/>
    <property type="project" value="InterPro"/>
</dbReference>
<sequence length="140" mass="15446">MTKMLLQAVSRLGMVSRQVLQHARRNIGVSAVAAQKAAPVTDPIQQLFLDKIKDYKTKSVGGKLVDVTPQVESALKDELDKVDRVYSAAGKDMTQFPSFSFTDPQLESAGLGDTKDLDIVEAEETIEEVEEDNKPYFVLT</sequence>
<dbReference type="PANTHER" id="PTHR12441">
    <property type="entry name" value="ATP SYNTHASE COUPLING FACTOR 6, MITOCHONDRIAL"/>
    <property type="match status" value="1"/>
</dbReference>
<dbReference type="EMBL" id="JBAMIC010000007">
    <property type="protein sequence ID" value="KAK7105656.1"/>
    <property type="molecule type" value="Genomic_DNA"/>
</dbReference>
<dbReference type="AlphaFoldDB" id="A0AAN9BGC0"/>
<keyword evidence="4" id="KW-0138">CF(0)</keyword>
<keyword evidence="5" id="KW-0375">Hydrogen ion transport</keyword>
<protein>
    <recommendedName>
        <fullName evidence="12">ATP synthase-coupling factor 6, mitochondrial</fullName>
    </recommendedName>
</protein>
<evidence type="ECO:0008006" key="12">
    <source>
        <dbReference type="Google" id="ProtNLM"/>
    </source>
</evidence>
<evidence type="ECO:0000256" key="2">
    <source>
        <dbReference type="ARBA" id="ARBA00007346"/>
    </source>
</evidence>
<organism evidence="10 11">
    <name type="scientific">Littorina saxatilis</name>
    <dbReference type="NCBI Taxonomy" id="31220"/>
    <lineage>
        <taxon>Eukaryota</taxon>
        <taxon>Metazoa</taxon>
        <taxon>Spiralia</taxon>
        <taxon>Lophotrochozoa</taxon>
        <taxon>Mollusca</taxon>
        <taxon>Gastropoda</taxon>
        <taxon>Caenogastropoda</taxon>
        <taxon>Littorinimorpha</taxon>
        <taxon>Littorinoidea</taxon>
        <taxon>Littorinidae</taxon>
        <taxon>Littorina</taxon>
    </lineage>
</organism>
<dbReference type="InterPro" id="IPR008387">
    <property type="entry name" value="ATP_synth_f6_mt"/>
</dbReference>
<reference evidence="10 11" key="1">
    <citation type="submission" date="2024-02" db="EMBL/GenBank/DDBJ databases">
        <title>Chromosome-scale genome assembly of the rough periwinkle Littorina saxatilis.</title>
        <authorList>
            <person name="De Jode A."/>
            <person name="Faria R."/>
            <person name="Formenti G."/>
            <person name="Sims Y."/>
            <person name="Smith T.P."/>
            <person name="Tracey A."/>
            <person name="Wood J.M.D."/>
            <person name="Zagrodzka Z.B."/>
            <person name="Johannesson K."/>
            <person name="Butlin R.K."/>
            <person name="Leder E.H."/>
        </authorList>
    </citation>
    <scope>NUCLEOTIDE SEQUENCE [LARGE SCALE GENOMIC DNA]</scope>
    <source>
        <strain evidence="10">Snail1</strain>
        <tissue evidence="10">Muscle</tissue>
    </source>
</reference>
<dbReference type="FunFam" id="1.10.246.110:FF:000001">
    <property type="entry name" value="ATP synthase-coupling factor 6, mitochondrial"/>
    <property type="match status" value="1"/>
</dbReference>
<evidence type="ECO:0000256" key="6">
    <source>
        <dbReference type="ARBA" id="ARBA00022792"/>
    </source>
</evidence>
<evidence type="ECO:0000256" key="1">
    <source>
        <dbReference type="ARBA" id="ARBA00004273"/>
    </source>
</evidence>
<name>A0AAN9BGC0_9CAEN</name>
<keyword evidence="7" id="KW-0406">Ion transport</keyword>
<comment type="caution">
    <text evidence="10">The sequence shown here is derived from an EMBL/GenBank/DDBJ whole genome shotgun (WGS) entry which is preliminary data.</text>
</comment>
<keyword evidence="9" id="KW-0472">Membrane</keyword>
<dbReference type="PANTHER" id="PTHR12441:SF10">
    <property type="entry name" value="ATP SYNTHASE-COUPLING FACTOR 6, MITOCHONDRIAL"/>
    <property type="match status" value="1"/>
</dbReference>
<dbReference type="Proteomes" id="UP001374579">
    <property type="component" value="Unassembled WGS sequence"/>
</dbReference>
<comment type="similarity">
    <text evidence="2">Belongs to the eukaryotic ATPase subunit F6 family.</text>
</comment>
<accession>A0AAN9BGC0</accession>
<dbReference type="GO" id="GO:0045259">
    <property type="term" value="C:proton-transporting ATP synthase complex"/>
    <property type="evidence" value="ECO:0007669"/>
    <property type="project" value="UniProtKB-KW"/>
</dbReference>
<proteinExistence type="inferred from homology"/>
<keyword evidence="8" id="KW-0496">Mitochondrion</keyword>
<dbReference type="InterPro" id="IPR036204">
    <property type="entry name" value="ATP_synth_f6_sf_mt"/>
</dbReference>
<dbReference type="GO" id="GO:0015986">
    <property type="term" value="P:proton motive force-driven ATP synthesis"/>
    <property type="evidence" value="ECO:0007669"/>
    <property type="project" value="InterPro"/>
</dbReference>
<evidence type="ECO:0000256" key="9">
    <source>
        <dbReference type="ARBA" id="ARBA00023136"/>
    </source>
</evidence>
<dbReference type="Pfam" id="PF05511">
    <property type="entry name" value="ATP-synt_F6"/>
    <property type="match status" value="1"/>
</dbReference>
<keyword evidence="6" id="KW-0999">Mitochondrion inner membrane</keyword>
<gene>
    <name evidence="10" type="ORF">V1264_017010</name>
</gene>
<keyword evidence="11" id="KW-1185">Reference proteome</keyword>
<dbReference type="Gene3D" id="1.10.246.110">
    <property type="entry name" value="Mitochondrial ATP synthase-coupling factor 6"/>
    <property type="match status" value="1"/>
</dbReference>
<keyword evidence="3" id="KW-0813">Transport</keyword>
<evidence type="ECO:0000256" key="5">
    <source>
        <dbReference type="ARBA" id="ARBA00022781"/>
    </source>
</evidence>
<comment type="subcellular location">
    <subcellularLocation>
        <location evidence="1">Mitochondrion inner membrane</location>
    </subcellularLocation>
</comment>
<evidence type="ECO:0000256" key="7">
    <source>
        <dbReference type="ARBA" id="ARBA00023065"/>
    </source>
</evidence>
<evidence type="ECO:0000256" key="8">
    <source>
        <dbReference type="ARBA" id="ARBA00023128"/>
    </source>
</evidence>
<dbReference type="GO" id="GO:0005743">
    <property type="term" value="C:mitochondrial inner membrane"/>
    <property type="evidence" value="ECO:0007669"/>
    <property type="project" value="UniProtKB-SubCell"/>
</dbReference>
<evidence type="ECO:0000256" key="4">
    <source>
        <dbReference type="ARBA" id="ARBA00022547"/>
    </source>
</evidence>
<evidence type="ECO:0000256" key="3">
    <source>
        <dbReference type="ARBA" id="ARBA00022448"/>
    </source>
</evidence>
<dbReference type="SUPFAM" id="SSF111357">
    <property type="entry name" value="Mitochondrial ATP synthase coupling factor 6"/>
    <property type="match status" value="1"/>
</dbReference>
<evidence type="ECO:0000313" key="11">
    <source>
        <dbReference type="Proteomes" id="UP001374579"/>
    </source>
</evidence>